<feature type="domain" description="DUF1468" evidence="2">
    <location>
        <begin position="16"/>
        <end position="157"/>
    </location>
</feature>
<dbReference type="EMBL" id="CDGG01000001">
    <property type="protein sequence ID" value="CEI81894.1"/>
    <property type="molecule type" value="Genomic_DNA"/>
</dbReference>
<feature type="transmembrane region" description="Helical" evidence="1">
    <location>
        <begin position="42"/>
        <end position="60"/>
    </location>
</feature>
<dbReference type="STRING" id="545501.BN997_01749"/>
<evidence type="ECO:0000256" key="1">
    <source>
        <dbReference type="SAM" id="Phobius"/>
    </source>
</evidence>
<reference evidence="3 4" key="1">
    <citation type="submission" date="2014-11" db="EMBL/GenBank/DDBJ databases">
        <authorList>
            <person name="Urmite Genomes Urmite Genomes"/>
        </authorList>
    </citation>
    <scope>NUCLEOTIDE SEQUENCE [LARGE SCALE GENOMIC DNA]</scope>
    <source>
        <strain evidence="3 4">Oc5</strain>
    </source>
</reference>
<evidence type="ECO:0000313" key="3">
    <source>
        <dbReference type="EMBL" id="CEI81894.1"/>
    </source>
</evidence>
<sequence>MGGLGKFFNTFVHRVIVATGILIFSVVYLVDISSLNSAQDKLMVNPIIWIIILLYPLIIWKEWKEVKQSTNTDEKDSDEADESSARLSKKVFLFMLSTLIYLVLMNYLGFLIMTIIYMPILMRILGTSSKKVLVILPIVFTLLLFYLFNNLLGIPIPSGILLEGVL</sequence>
<accession>A0A0A1MQA0</accession>
<dbReference type="Proteomes" id="UP000040453">
    <property type="component" value="Unassembled WGS sequence"/>
</dbReference>
<organism evidence="3 4">
    <name type="scientific">Oceanobacillus oncorhynchi</name>
    <dbReference type="NCBI Taxonomy" id="545501"/>
    <lineage>
        <taxon>Bacteria</taxon>
        <taxon>Bacillati</taxon>
        <taxon>Bacillota</taxon>
        <taxon>Bacilli</taxon>
        <taxon>Bacillales</taxon>
        <taxon>Bacillaceae</taxon>
        <taxon>Oceanobacillus</taxon>
    </lineage>
</organism>
<gene>
    <name evidence="3" type="ORF">BN997_01749</name>
</gene>
<evidence type="ECO:0000259" key="2">
    <source>
        <dbReference type="Pfam" id="PF07331"/>
    </source>
</evidence>
<keyword evidence="1" id="KW-0472">Membrane</keyword>
<feature type="transmembrane region" description="Helical" evidence="1">
    <location>
        <begin position="12"/>
        <end position="30"/>
    </location>
</feature>
<dbReference type="RefSeq" id="WP_052484958.1">
    <property type="nucleotide sequence ID" value="NZ_CAXOIH010000009.1"/>
</dbReference>
<protein>
    <submittedName>
        <fullName evidence="3">Tripartite tricarboxylate transporter TctB family protein</fullName>
    </submittedName>
</protein>
<dbReference type="Pfam" id="PF07331">
    <property type="entry name" value="TctB"/>
    <property type="match status" value="1"/>
</dbReference>
<evidence type="ECO:0000313" key="4">
    <source>
        <dbReference type="Proteomes" id="UP000040453"/>
    </source>
</evidence>
<keyword evidence="4" id="KW-1185">Reference proteome</keyword>
<keyword evidence="1" id="KW-0812">Transmembrane</keyword>
<feature type="transmembrane region" description="Helical" evidence="1">
    <location>
        <begin position="132"/>
        <end position="148"/>
    </location>
</feature>
<keyword evidence="1" id="KW-1133">Transmembrane helix</keyword>
<dbReference type="AlphaFoldDB" id="A0A0A1MQA0"/>
<name>A0A0A1MQA0_9BACI</name>
<dbReference type="InterPro" id="IPR009936">
    <property type="entry name" value="DUF1468"/>
</dbReference>
<proteinExistence type="predicted"/>
<feature type="transmembrane region" description="Helical" evidence="1">
    <location>
        <begin position="91"/>
        <end position="120"/>
    </location>
</feature>